<evidence type="ECO:0000256" key="1">
    <source>
        <dbReference type="ARBA" id="ARBA00022679"/>
    </source>
</evidence>
<keyword evidence="1" id="KW-0808">Transferase</keyword>
<dbReference type="CDD" id="cd04301">
    <property type="entry name" value="NAT_SF"/>
    <property type="match status" value="1"/>
</dbReference>
<dbReference type="SUPFAM" id="SSF55729">
    <property type="entry name" value="Acyl-CoA N-acyltransferases (Nat)"/>
    <property type="match status" value="1"/>
</dbReference>
<dbReference type="AlphaFoldDB" id="A0A1G2E1T4"/>
<dbReference type="EMBL" id="MHLZ01000038">
    <property type="protein sequence ID" value="OGZ19300.1"/>
    <property type="molecule type" value="Genomic_DNA"/>
</dbReference>
<dbReference type="PANTHER" id="PTHR13947:SF37">
    <property type="entry name" value="LD18367P"/>
    <property type="match status" value="1"/>
</dbReference>
<dbReference type="PANTHER" id="PTHR13947">
    <property type="entry name" value="GNAT FAMILY N-ACETYLTRANSFERASE"/>
    <property type="match status" value="1"/>
</dbReference>
<dbReference type="Gene3D" id="3.40.630.30">
    <property type="match status" value="1"/>
</dbReference>
<protein>
    <recommendedName>
        <fullName evidence="2">N-acetyltransferase domain-containing protein</fullName>
    </recommendedName>
</protein>
<accession>A0A1G2E1T4</accession>
<dbReference type="Pfam" id="PF00583">
    <property type="entry name" value="Acetyltransf_1"/>
    <property type="match status" value="1"/>
</dbReference>
<gene>
    <name evidence="3" type="ORF">A2626_01680</name>
</gene>
<dbReference type="InterPro" id="IPR000182">
    <property type="entry name" value="GNAT_dom"/>
</dbReference>
<comment type="caution">
    <text evidence="3">The sequence shown here is derived from an EMBL/GenBank/DDBJ whole genome shotgun (WGS) entry which is preliminary data.</text>
</comment>
<evidence type="ECO:0000313" key="3">
    <source>
        <dbReference type="EMBL" id="OGZ19300.1"/>
    </source>
</evidence>
<dbReference type="PROSITE" id="PS51186">
    <property type="entry name" value="GNAT"/>
    <property type="match status" value="1"/>
</dbReference>
<feature type="domain" description="N-acetyltransferase" evidence="2">
    <location>
        <begin position="3"/>
        <end position="151"/>
    </location>
</feature>
<organism evidence="3 4">
    <name type="scientific">Candidatus Nealsonbacteria bacterium RIFCSPHIGHO2_01_FULL_38_55</name>
    <dbReference type="NCBI Taxonomy" id="1801664"/>
    <lineage>
        <taxon>Bacteria</taxon>
        <taxon>Candidatus Nealsoniibacteriota</taxon>
    </lineage>
</organism>
<evidence type="ECO:0000313" key="4">
    <source>
        <dbReference type="Proteomes" id="UP000177360"/>
    </source>
</evidence>
<dbReference type="InterPro" id="IPR050769">
    <property type="entry name" value="NAT_camello-type"/>
</dbReference>
<reference evidence="3 4" key="1">
    <citation type="journal article" date="2016" name="Nat. Commun.">
        <title>Thousands of microbial genomes shed light on interconnected biogeochemical processes in an aquifer system.</title>
        <authorList>
            <person name="Anantharaman K."/>
            <person name="Brown C.T."/>
            <person name="Hug L.A."/>
            <person name="Sharon I."/>
            <person name="Castelle C.J."/>
            <person name="Probst A.J."/>
            <person name="Thomas B.C."/>
            <person name="Singh A."/>
            <person name="Wilkins M.J."/>
            <person name="Karaoz U."/>
            <person name="Brodie E.L."/>
            <person name="Williams K.H."/>
            <person name="Hubbard S.S."/>
            <person name="Banfield J.F."/>
        </authorList>
    </citation>
    <scope>NUCLEOTIDE SEQUENCE [LARGE SCALE GENOMIC DNA]</scope>
</reference>
<name>A0A1G2E1T4_9BACT</name>
<evidence type="ECO:0000259" key="2">
    <source>
        <dbReference type="PROSITE" id="PS51186"/>
    </source>
</evidence>
<dbReference type="InterPro" id="IPR016181">
    <property type="entry name" value="Acyl_CoA_acyltransferase"/>
</dbReference>
<dbReference type="GO" id="GO:0008080">
    <property type="term" value="F:N-acetyltransferase activity"/>
    <property type="evidence" value="ECO:0007669"/>
    <property type="project" value="InterPro"/>
</dbReference>
<sequence>MDIEIRKIKEKDEKKAYLFCIGIFDEMGWDKRFSYDLKDLSKTFGGEREAFFIAVDNRKIVSCGGVNCLADKTALMRRFYTAKEFRGRGLAALMLEKIKRFAKENGYGEIVLDVFKDNIRAKKFYKKSGFRNFKPSPCKNWHDLNYPKLFDFQKLKLK</sequence>
<proteinExistence type="predicted"/>
<dbReference type="Proteomes" id="UP000177360">
    <property type="component" value="Unassembled WGS sequence"/>
</dbReference>